<evidence type="ECO:0000256" key="2">
    <source>
        <dbReference type="ARBA" id="ARBA00022679"/>
    </source>
</evidence>
<comment type="similarity">
    <text evidence="4">Belongs to the class I-like SAM-binding methyltransferase superfamily.</text>
</comment>
<feature type="binding site" evidence="6">
    <location>
        <position position="472"/>
    </location>
    <ligand>
        <name>S-adenosyl-L-methionine</name>
        <dbReference type="ChEBI" id="CHEBI:59789"/>
    </ligand>
</feature>
<dbReference type="PROSITE" id="PS51678">
    <property type="entry name" value="SAM_MT_PRMT"/>
    <property type="match status" value="1"/>
</dbReference>
<dbReference type="InterPro" id="IPR035075">
    <property type="entry name" value="PRMT5"/>
</dbReference>
<dbReference type="InterPro" id="IPR029063">
    <property type="entry name" value="SAM-dependent_MTases_sf"/>
</dbReference>
<evidence type="ECO:0000313" key="12">
    <source>
        <dbReference type="EMBL" id="KAK0651518.1"/>
    </source>
</evidence>
<dbReference type="PANTHER" id="PTHR10738:SF0">
    <property type="entry name" value="PROTEIN ARGININE N-METHYLTRANSFERASE 5"/>
    <property type="match status" value="1"/>
</dbReference>
<dbReference type="Gene3D" id="3.40.50.150">
    <property type="entry name" value="Vaccinia Virus protein VP39"/>
    <property type="match status" value="1"/>
</dbReference>
<protein>
    <recommendedName>
        <fullName evidence="4">Protein arginine N-methyltransferase</fullName>
    </recommendedName>
</protein>
<evidence type="ECO:0000256" key="5">
    <source>
        <dbReference type="PIRSR" id="PIRSR015894-1"/>
    </source>
</evidence>
<evidence type="ECO:0000256" key="3">
    <source>
        <dbReference type="ARBA" id="ARBA00022691"/>
    </source>
</evidence>
<dbReference type="InterPro" id="IPR035247">
    <property type="entry name" value="PRMT5_TIM"/>
</dbReference>
<evidence type="ECO:0000259" key="10">
    <source>
        <dbReference type="Pfam" id="PF17285"/>
    </source>
</evidence>
<proteinExistence type="inferred from homology"/>
<dbReference type="PIRSF" id="PIRSF015894">
    <property type="entry name" value="Skb1_MeTrfase"/>
    <property type="match status" value="1"/>
</dbReference>
<dbReference type="Pfam" id="PF17285">
    <property type="entry name" value="PRMT5_TIM"/>
    <property type="match status" value="1"/>
</dbReference>
<feature type="region of interest" description="Disordered" evidence="8">
    <location>
        <begin position="1"/>
        <end position="23"/>
    </location>
</feature>
<dbReference type="GO" id="GO:0032259">
    <property type="term" value="P:methylation"/>
    <property type="evidence" value="ECO:0007669"/>
    <property type="project" value="UniProtKB-KW"/>
</dbReference>
<evidence type="ECO:0000256" key="6">
    <source>
        <dbReference type="PIRSR" id="PIRSR015894-2"/>
    </source>
</evidence>
<dbReference type="GO" id="GO:0005829">
    <property type="term" value="C:cytosol"/>
    <property type="evidence" value="ECO:0007669"/>
    <property type="project" value="TreeGrafter"/>
</dbReference>
<dbReference type="FunFam" id="3.40.50.150:FF:000149">
    <property type="entry name" value="Protein arginine N-methyltransferase"/>
    <property type="match status" value="1"/>
</dbReference>
<evidence type="ECO:0000259" key="9">
    <source>
        <dbReference type="Pfam" id="PF05185"/>
    </source>
</evidence>
<keyword evidence="13" id="KW-1185">Reference proteome</keyword>
<dbReference type="AlphaFoldDB" id="A0AA40CW92"/>
<keyword evidence="1 4" id="KW-0489">Methyltransferase</keyword>
<organism evidence="12 13">
    <name type="scientific">Cercophora newfieldiana</name>
    <dbReference type="NCBI Taxonomy" id="92897"/>
    <lineage>
        <taxon>Eukaryota</taxon>
        <taxon>Fungi</taxon>
        <taxon>Dikarya</taxon>
        <taxon>Ascomycota</taxon>
        <taxon>Pezizomycotina</taxon>
        <taxon>Sordariomycetes</taxon>
        <taxon>Sordariomycetidae</taxon>
        <taxon>Sordariales</taxon>
        <taxon>Lasiosphaeriaceae</taxon>
        <taxon>Cercophora</taxon>
    </lineage>
</organism>
<dbReference type="InterPro" id="IPR007857">
    <property type="entry name" value="Arg_MeTrfase_PRMT5"/>
</dbReference>
<reference evidence="12" key="1">
    <citation type="submission" date="2023-06" db="EMBL/GenBank/DDBJ databases">
        <title>Genome-scale phylogeny and comparative genomics of the fungal order Sordariales.</title>
        <authorList>
            <consortium name="Lawrence Berkeley National Laboratory"/>
            <person name="Hensen N."/>
            <person name="Bonometti L."/>
            <person name="Westerberg I."/>
            <person name="Brannstrom I.O."/>
            <person name="Guillou S."/>
            <person name="Cros-Aarteil S."/>
            <person name="Calhoun S."/>
            <person name="Haridas S."/>
            <person name="Kuo A."/>
            <person name="Mondo S."/>
            <person name="Pangilinan J."/>
            <person name="Riley R."/>
            <person name="Labutti K."/>
            <person name="Andreopoulos B."/>
            <person name="Lipzen A."/>
            <person name="Chen C."/>
            <person name="Yanf M."/>
            <person name="Daum C."/>
            <person name="Ng V."/>
            <person name="Clum A."/>
            <person name="Steindorff A."/>
            <person name="Ohm R."/>
            <person name="Martin F."/>
            <person name="Silar P."/>
            <person name="Natvig D."/>
            <person name="Lalanne C."/>
            <person name="Gautier V."/>
            <person name="Ament-Velasquez S.L."/>
            <person name="Kruys A."/>
            <person name="Hutchinson M.I."/>
            <person name="Powell A.J."/>
            <person name="Barry K."/>
            <person name="Miller A.N."/>
            <person name="Grigoriev I.V."/>
            <person name="Debuchy R."/>
            <person name="Gladieux P."/>
            <person name="Thoren M.H."/>
            <person name="Johannesson H."/>
        </authorList>
    </citation>
    <scope>NUCLEOTIDE SEQUENCE</scope>
    <source>
        <strain evidence="12">SMH2532-1</strain>
    </source>
</reference>
<accession>A0AA40CW92</accession>
<keyword evidence="2 4" id="KW-0808">Transferase</keyword>
<dbReference type="PANTHER" id="PTHR10738">
    <property type="entry name" value="PROTEIN ARGININE N-METHYLTRANSFERASE 5"/>
    <property type="match status" value="1"/>
</dbReference>
<dbReference type="InterPro" id="IPR025799">
    <property type="entry name" value="Arg_MeTrfase"/>
</dbReference>
<dbReference type="GO" id="GO:0005634">
    <property type="term" value="C:nucleus"/>
    <property type="evidence" value="ECO:0007669"/>
    <property type="project" value="TreeGrafter"/>
</dbReference>
<evidence type="ECO:0000313" key="13">
    <source>
        <dbReference type="Proteomes" id="UP001174936"/>
    </source>
</evidence>
<evidence type="ECO:0000256" key="8">
    <source>
        <dbReference type="SAM" id="MobiDB-lite"/>
    </source>
</evidence>
<dbReference type="Pfam" id="PF05185">
    <property type="entry name" value="PRMT5"/>
    <property type="match status" value="1"/>
</dbReference>
<keyword evidence="3 4" id="KW-0949">S-adenosyl-L-methionine</keyword>
<dbReference type="Gene3D" id="2.70.160.11">
    <property type="entry name" value="Hnrnp arginine n-methyltransferase1"/>
    <property type="match status" value="1"/>
</dbReference>
<feature type="binding site" evidence="6">
    <location>
        <begin position="408"/>
        <end position="409"/>
    </location>
    <ligand>
        <name>S-adenosyl-L-methionine</name>
        <dbReference type="ChEBI" id="CHEBI:59789"/>
    </ligand>
</feature>
<dbReference type="Gene3D" id="3.20.20.150">
    <property type="entry name" value="Divalent-metal-dependent TIM barrel enzymes"/>
    <property type="match status" value="1"/>
</dbReference>
<name>A0AA40CW92_9PEZI</name>
<comment type="caution">
    <text evidence="12">The sequence shown here is derived from an EMBL/GenBank/DDBJ whole genome shotgun (WGS) entry which is preliminary data.</text>
</comment>
<dbReference type="GO" id="GO:0006355">
    <property type="term" value="P:regulation of DNA-templated transcription"/>
    <property type="evidence" value="ECO:0007669"/>
    <property type="project" value="TreeGrafter"/>
</dbReference>
<feature type="domain" description="PRMT5 TIM barrel" evidence="10">
    <location>
        <begin position="45"/>
        <end position="363"/>
    </location>
</feature>
<evidence type="ECO:0000256" key="4">
    <source>
        <dbReference type="PIRNR" id="PIRNR015894"/>
    </source>
</evidence>
<evidence type="ECO:0000259" key="11">
    <source>
        <dbReference type="Pfam" id="PF17286"/>
    </source>
</evidence>
<sequence>MSSDGYLDPEANSYESRPPFYIGQHDSARSETLTDAQYNHVLNSGFDFVTTPITNEHFHQRVVDLYKSHLEEREQWGLSDVAKSNPSLPGPVVPTLTDDDTSYGPGRYVGSLIAYSSPWIDLCSSDPIISSISRQVLNIELAYASFCGARSIIIPGPRDDESSRAVMQYARGIQEALQAANRLNIIIHMPMYREPGLEEKADSLSSLLGNSNGTGSSAGKEIDIFTTWDSWHTIRSVCNYSARLFVALRIPKRVPERNLQERWFAEPLHYLTIGDNIFQKNPAGHPSLSRHHQELIGRYMRLKNHPWLILSDVGPDAESLNNLPDPMAVEFPSLAEASKALKDHRKPMPTQNVHVAYMRHVERNQLPYTEMETPPLRSFQDWLQSPLQPLADNLESATYEVFEGDPVKYNQYELAIANAMIEWRELKKPTSQSPANSDLIVAVAGAGRGPLVTRVLRAAESTGTSIQLWALEKNQNAYVYLLRQNKLIWNNRVTVIKTDMRGWAGPTSPTGTPSTVDILVTELLGSFGDNELSPECLDGIQRHIARPHGISIPHSYTAHLTPIATPRLHADIASRVVGDPNAFETPWVTRLFAIDFAAQKVPSHPRFQQAWEFVHPVEISRADQFAEKHGNAVKYASTGGGSMVGSSGSNDHNARHCHLTFACPTRGVVHGLAGYFESVLYASQTGKGKEPVEISILPDQIDRKSKDMISWFPIFFPLKQPLLFPQDSEIEVSMWRQTDDSKVWYEWIVEAYAWVGPKTRIKVGASEMHSSRKVACLM</sequence>
<feature type="domain" description="PRMT5 oligomerisation" evidence="11">
    <location>
        <begin position="555"/>
        <end position="778"/>
    </location>
</feature>
<dbReference type="Pfam" id="PF17286">
    <property type="entry name" value="PRMT5_C"/>
    <property type="match status" value="1"/>
</dbReference>
<evidence type="ECO:0000256" key="7">
    <source>
        <dbReference type="PIRSR" id="PIRSR015894-3"/>
    </source>
</evidence>
<feature type="binding site" evidence="6">
    <location>
        <position position="399"/>
    </location>
    <ligand>
        <name>S-adenosyl-L-methionine</name>
        <dbReference type="ChEBI" id="CHEBI:59789"/>
    </ligand>
</feature>
<feature type="active site" description="Proton donor/acceptor" evidence="5">
    <location>
        <position position="531"/>
    </location>
</feature>
<dbReference type="InterPro" id="IPR035248">
    <property type="entry name" value="PRMT5_C"/>
</dbReference>
<gene>
    <name evidence="12" type="ORF">B0T16DRAFT_453979</name>
</gene>
<dbReference type="Proteomes" id="UP001174936">
    <property type="component" value="Unassembled WGS sequence"/>
</dbReference>
<dbReference type="SUPFAM" id="SSF53335">
    <property type="entry name" value="S-adenosyl-L-methionine-dependent methyltransferases"/>
    <property type="match status" value="1"/>
</dbReference>
<feature type="active site" description="Proton donor/acceptor" evidence="5">
    <location>
        <position position="522"/>
    </location>
</feature>
<feature type="binding site" evidence="6">
    <location>
        <begin position="499"/>
        <end position="500"/>
    </location>
    <ligand>
        <name>S-adenosyl-L-methionine</name>
        <dbReference type="ChEBI" id="CHEBI:59789"/>
    </ligand>
</feature>
<evidence type="ECO:0000256" key="1">
    <source>
        <dbReference type="ARBA" id="ARBA00022603"/>
    </source>
</evidence>
<feature type="site" description="Critical for specifying symmetric addition of methyl groups" evidence="7">
    <location>
        <position position="402"/>
    </location>
</feature>
<feature type="domain" description="PRMT5 arginine-N-methyltransferase" evidence="9">
    <location>
        <begin position="377"/>
        <end position="552"/>
    </location>
</feature>
<dbReference type="EMBL" id="JAULSV010000002">
    <property type="protein sequence ID" value="KAK0651518.1"/>
    <property type="molecule type" value="Genomic_DNA"/>
</dbReference>
<dbReference type="GO" id="GO:0016274">
    <property type="term" value="F:protein-arginine N-methyltransferase activity"/>
    <property type="evidence" value="ECO:0007669"/>
    <property type="project" value="InterPro"/>
</dbReference>